<reference evidence="1 2" key="1">
    <citation type="submission" date="2009-01" db="EMBL/GenBank/DDBJ databases">
        <title>Complete sequence of Geobacter sp. FRC-32.</title>
        <authorList>
            <consortium name="US DOE Joint Genome Institute"/>
            <person name="Lucas S."/>
            <person name="Copeland A."/>
            <person name="Lapidus A."/>
            <person name="Glavina del Rio T."/>
            <person name="Dalin E."/>
            <person name="Tice H."/>
            <person name="Bruce D."/>
            <person name="Goodwin L."/>
            <person name="Pitluck S."/>
            <person name="Saunders E."/>
            <person name="Brettin T."/>
            <person name="Detter J.C."/>
            <person name="Han C."/>
            <person name="Larimer F."/>
            <person name="Land M."/>
            <person name="Hauser L."/>
            <person name="Kyrpides N."/>
            <person name="Ovchinnikova G."/>
            <person name="Kostka J."/>
            <person name="Richardson P."/>
        </authorList>
    </citation>
    <scope>NUCLEOTIDE SEQUENCE [LARGE SCALE GENOMIC DNA]</scope>
    <source>
        <strain evidence="2">DSM 22248 / JCM 15807 / FRC-32</strain>
    </source>
</reference>
<keyword evidence="2" id="KW-1185">Reference proteome</keyword>
<dbReference type="KEGG" id="geo:Geob_0154"/>
<proteinExistence type="predicted"/>
<dbReference type="Proteomes" id="UP000007721">
    <property type="component" value="Chromosome"/>
</dbReference>
<name>B9M8J2_GEODF</name>
<organism evidence="1 2">
    <name type="scientific">Geotalea daltonii (strain DSM 22248 / JCM 15807 / FRC-32)</name>
    <name type="common">Geobacter daltonii</name>
    <dbReference type="NCBI Taxonomy" id="316067"/>
    <lineage>
        <taxon>Bacteria</taxon>
        <taxon>Pseudomonadati</taxon>
        <taxon>Thermodesulfobacteriota</taxon>
        <taxon>Desulfuromonadia</taxon>
        <taxon>Geobacterales</taxon>
        <taxon>Geobacteraceae</taxon>
        <taxon>Geotalea</taxon>
    </lineage>
</organism>
<evidence type="ECO:0000313" key="2">
    <source>
        <dbReference type="Proteomes" id="UP000007721"/>
    </source>
</evidence>
<dbReference type="EMBL" id="CP001390">
    <property type="protein sequence ID" value="ACM18527.1"/>
    <property type="molecule type" value="Genomic_DNA"/>
</dbReference>
<sequence>MKILRLVLAMVFAGIILLFNNVEESTAGNIATYNCNIVDKDVQVKFRYMTLASKRILISTNKRSVEVNSDDSWATFYMLAHTDSTGLVEVQYEIGAWATYFEILSCAEVIYP</sequence>
<gene>
    <name evidence="1" type="ordered locus">Geob_0154</name>
</gene>
<dbReference type="HOGENOM" id="CLU_2142306_0_0_7"/>
<dbReference type="RefSeq" id="WP_012645256.1">
    <property type="nucleotide sequence ID" value="NC_011979.1"/>
</dbReference>
<protein>
    <submittedName>
        <fullName evidence="1">Uncharacterized protein</fullName>
    </submittedName>
</protein>
<dbReference type="AlphaFoldDB" id="B9M8J2"/>
<evidence type="ECO:0000313" key="1">
    <source>
        <dbReference type="EMBL" id="ACM18527.1"/>
    </source>
</evidence>
<accession>B9M8J2</accession>